<gene>
    <name evidence="1" type="ORF">SAMN02583745_00875</name>
</gene>
<evidence type="ECO:0000313" key="2">
    <source>
        <dbReference type="Proteomes" id="UP000242642"/>
    </source>
</evidence>
<keyword evidence="2" id="KW-1185">Reference proteome</keyword>
<dbReference type="Proteomes" id="UP000242642">
    <property type="component" value="Unassembled WGS sequence"/>
</dbReference>
<dbReference type="AlphaFoldDB" id="A0A1I0ABI6"/>
<dbReference type="EMBL" id="FOHV01000005">
    <property type="protein sequence ID" value="SES91520.1"/>
    <property type="molecule type" value="Genomic_DNA"/>
</dbReference>
<accession>A0A1I0ABI6</accession>
<sequence length="57" mass="6673">MLKSMRNDSIPTPMRMYWYRLVNWKCLTQAKGIDSKHFIKYAEQLSTHDAIGLSISP</sequence>
<name>A0A1I0ABI6_9GAMM</name>
<reference evidence="2" key="1">
    <citation type="submission" date="2016-10" db="EMBL/GenBank/DDBJ databases">
        <authorList>
            <person name="Varghese N."/>
            <person name="Submissions S."/>
        </authorList>
    </citation>
    <scope>NUCLEOTIDE SEQUENCE [LARGE SCALE GENOMIC DNA]</scope>
    <source>
        <strain evidence="2">DSM 18579</strain>
    </source>
</reference>
<dbReference type="RefSeq" id="WP_177168570.1">
    <property type="nucleotide sequence ID" value="NZ_FOHV01000005.1"/>
</dbReference>
<organism evidence="1 2">
    <name type="scientific">Thorsellia anophelis DSM 18579</name>
    <dbReference type="NCBI Taxonomy" id="1123402"/>
    <lineage>
        <taxon>Bacteria</taxon>
        <taxon>Pseudomonadati</taxon>
        <taxon>Pseudomonadota</taxon>
        <taxon>Gammaproteobacteria</taxon>
        <taxon>Enterobacterales</taxon>
        <taxon>Thorselliaceae</taxon>
        <taxon>Thorsellia</taxon>
    </lineage>
</organism>
<protein>
    <submittedName>
        <fullName evidence="1">Uncharacterized protein</fullName>
    </submittedName>
</protein>
<evidence type="ECO:0000313" key="1">
    <source>
        <dbReference type="EMBL" id="SES91520.1"/>
    </source>
</evidence>
<proteinExistence type="predicted"/>